<reference evidence="8" key="1">
    <citation type="submission" date="2021-07" db="EMBL/GenBank/DDBJ databases">
        <authorList>
            <person name="Branca A.L. A."/>
        </authorList>
    </citation>
    <scope>NUCLEOTIDE SEQUENCE</scope>
</reference>
<dbReference type="GO" id="GO:0004497">
    <property type="term" value="F:monooxygenase activity"/>
    <property type="evidence" value="ECO:0007669"/>
    <property type="project" value="UniProtKB-KW"/>
</dbReference>
<dbReference type="InterPro" id="IPR002401">
    <property type="entry name" value="Cyt_P450_E_grp-I"/>
</dbReference>
<comment type="caution">
    <text evidence="8">The sequence shown here is derived from an EMBL/GenBank/DDBJ whole genome shotgun (WGS) entry which is preliminary data.</text>
</comment>
<evidence type="ECO:0000256" key="4">
    <source>
        <dbReference type="ARBA" id="ARBA00022723"/>
    </source>
</evidence>
<dbReference type="PANTHER" id="PTHR46300:SF7">
    <property type="entry name" value="P450, PUTATIVE (EUROFUNG)-RELATED"/>
    <property type="match status" value="1"/>
</dbReference>
<dbReference type="GO" id="GO:0043386">
    <property type="term" value="P:mycotoxin biosynthetic process"/>
    <property type="evidence" value="ECO:0007669"/>
    <property type="project" value="UniProtKB-ARBA"/>
</dbReference>
<sequence length="622" mass="69579">MLNEGPIGYDQRILPTLERAIGNFRKGVQYRDGKTIFLEIPYEDGIKLPGYLYLPPPSKRVPDRKIPILLNSGGGDSTQEEIYFVNPAYGPDAGYAVLTFEGPGQGIVLRRDKLPMRPDWEAVTGPVLDHLFGLAAQYPELELDLDHIAVTGASMGGYFALRAAADSRIKACVSVDGFYSLSSFVGGRMPGPLFNGFMSGWITDGMFNGILSFLKKLDFQARWEFNHLKWATASKTDADIMRSFGEYTLQNADGTQYLAGVKCPTLVTGAGGSFYFNPATTTDKIYECLTSLKDGVDKEKWIATDVARGGLQAKIGAFGYSAQRTFEWLDQRFEIERKPLTASSDLGDLVCKLRITTLSYRYSANKKAQKTSARPQLNFAQLCGFENFLITHQYDDKYRLHRKMESLRFALQTFNRPDDILDHLKTWDLLIYTSLLVHNDLLLGSLAASIVLKVTYGYSIEQNGTDPLVGLIEHAMKNLSRAFVPLSWAIYSVPAIKYLPDWFPGMSYRKTAREWKAVNEAAAELPYEFVKRQMIHKAHRPSYLSPADEEAIKWTAVSLYAAGSDSAVAIIHSFICGLVMFPDVVKRAQKEINGVVGPDRLPDFDDSINLPYVDGIIKEAWR</sequence>
<keyword evidence="7" id="KW-0503">Monooxygenase</keyword>
<dbReference type="InterPro" id="IPR050364">
    <property type="entry name" value="Cytochrome_P450_fung"/>
</dbReference>
<dbReference type="PRINTS" id="PR00463">
    <property type="entry name" value="EP450I"/>
</dbReference>
<protein>
    <recommendedName>
        <fullName evidence="10">AB hydrolase-1 domain-containing protein</fullName>
    </recommendedName>
</protein>
<dbReference type="Proteomes" id="UP001154252">
    <property type="component" value="Unassembled WGS sequence"/>
</dbReference>
<dbReference type="Gene3D" id="3.40.50.1820">
    <property type="entry name" value="alpha/beta hydrolase"/>
    <property type="match status" value="1"/>
</dbReference>
<proteinExistence type="inferred from homology"/>
<name>A0A9W4K5R8_9EURO</name>
<dbReference type="GO" id="GO:0016705">
    <property type="term" value="F:oxidoreductase activity, acting on paired donors, with incorporation or reduction of molecular oxygen"/>
    <property type="evidence" value="ECO:0007669"/>
    <property type="project" value="InterPro"/>
</dbReference>
<keyword evidence="6" id="KW-0408">Iron</keyword>
<dbReference type="EMBL" id="CAJVRC010000843">
    <property type="protein sequence ID" value="CAG8889896.1"/>
    <property type="molecule type" value="Genomic_DNA"/>
</dbReference>
<dbReference type="PANTHER" id="PTHR46300">
    <property type="entry name" value="P450, PUTATIVE (EUROFUNG)-RELATED-RELATED"/>
    <property type="match status" value="1"/>
</dbReference>
<evidence type="ECO:0008006" key="10">
    <source>
        <dbReference type="Google" id="ProtNLM"/>
    </source>
</evidence>
<keyword evidence="3" id="KW-0349">Heme</keyword>
<dbReference type="AlphaFoldDB" id="A0A9W4K5R8"/>
<dbReference type="GO" id="GO:0020037">
    <property type="term" value="F:heme binding"/>
    <property type="evidence" value="ECO:0007669"/>
    <property type="project" value="InterPro"/>
</dbReference>
<evidence type="ECO:0000256" key="7">
    <source>
        <dbReference type="ARBA" id="ARBA00023033"/>
    </source>
</evidence>
<evidence type="ECO:0000256" key="3">
    <source>
        <dbReference type="ARBA" id="ARBA00022617"/>
    </source>
</evidence>
<dbReference type="Gene3D" id="1.10.630.10">
    <property type="entry name" value="Cytochrome P450"/>
    <property type="match status" value="1"/>
</dbReference>
<evidence type="ECO:0000256" key="1">
    <source>
        <dbReference type="ARBA" id="ARBA00001971"/>
    </source>
</evidence>
<dbReference type="GO" id="GO:0017000">
    <property type="term" value="P:antibiotic biosynthetic process"/>
    <property type="evidence" value="ECO:0007669"/>
    <property type="project" value="UniProtKB-ARBA"/>
</dbReference>
<gene>
    <name evidence="8" type="ORF">PEGY_LOCUS1994</name>
</gene>
<dbReference type="SUPFAM" id="SSF53474">
    <property type="entry name" value="alpha/beta-Hydrolases"/>
    <property type="match status" value="1"/>
</dbReference>
<dbReference type="OrthoDB" id="249703at2759"/>
<keyword evidence="4" id="KW-0479">Metal-binding</keyword>
<comment type="cofactor">
    <cofactor evidence="1">
        <name>heme</name>
        <dbReference type="ChEBI" id="CHEBI:30413"/>
    </cofactor>
</comment>
<dbReference type="Pfam" id="PF00067">
    <property type="entry name" value="p450"/>
    <property type="match status" value="1"/>
</dbReference>
<evidence type="ECO:0000256" key="6">
    <source>
        <dbReference type="ARBA" id="ARBA00023004"/>
    </source>
</evidence>
<evidence type="ECO:0000256" key="2">
    <source>
        <dbReference type="ARBA" id="ARBA00010617"/>
    </source>
</evidence>
<evidence type="ECO:0000256" key="5">
    <source>
        <dbReference type="ARBA" id="ARBA00023002"/>
    </source>
</evidence>
<comment type="similarity">
    <text evidence="2">Belongs to the cytochrome P450 family.</text>
</comment>
<keyword evidence="5" id="KW-0560">Oxidoreductase</keyword>
<evidence type="ECO:0000313" key="9">
    <source>
        <dbReference type="Proteomes" id="UP001154252"/>
    </source>
</evidence>
<dbReference type="InterPro" id="IPR029058">
    <property type="entry name" value="AB_hydrolase_fold"/>
</dbReference>
<accession>A0A9W4K5R8</accession>
<dbReference type="GO" id="GO:0072330">
    <property type="term" value="P:monocarboxylic acid biosynthetic process"/>
    <property type="evidence" value="ECO:0007669"/>
    <property type="project" value="UniProtKB-ARBA"/>
</dbReference>
<dbReference type="GO" id="GO:0005506">
    <property type="term" value="F:iron ion binding"/>
    <property type="evidence" value="ECO:0007669"/>
    <property type="project" value="InterPro"/>
</dbReference>
<evidence type="ECO:0000313" key="8">
    <source>
        <dbReference type="EMBL" id="CAG8889896.1"/>
    </source>
</evidence>
<keyword evidence="9" id="KW-1185">Reference proteome</keyword>
<dbReference type="InterPro" id="IPR036396">
    <property type="entry name" value="Cyt_P450_sf"/>
</dbReference>
<organism evidence="8 9">
    <name type="scientific">Penicillium egyptiacum</name>
    <dbReference type="NCBI Taxonomy" id="1303716"/>
    <lineage>
        <taxon>Eukaryota</taxon>
        <taxon>Fungi</taxon>
        <taxon>Dikarya</taxon>
        <taxon>Ascomycota</taxon>
        <taxon>Pezizomycotina</taxon>
        <taxon>Eurotiomycetes</taxon>
        <taxon>Eurotiomycetidae</taxon>
        <taxon>Eurotiales</taxon>
        <taxon>Aspergillaceae</taxon>
        <taxon>Penicillium</taxon>
    </lineage>
</organism>
<dbReference type="SUPFAM" id="SSF48264">
    <property type="entry name" value="Cytochrome P450"/>
    <property type="match status" value="1"/>
</dbReference>
<dbReference type="InterPro" id="IPR001128">
    <property type="entry name" value="Cyt_P450"/>
</dbReference>